<dbReference type="AlphaFoldDB" id="A0AAU4K365"/>
<sequence length="287" mass="30303">MGAQRLVLDGAVVVVTGAAGGIGREVVREVHRRGARVVSLDLSQAAVDDAVRGLDPDRVLAARADVTVPADLSDAVDRAVARWGRIDVVFANAGISSGDSADTVASVADGVFERVIGVNLMGVWNTVRAALPHIIDSRGHVLVTSSTYAYLNGMVNAPYAASKAAVEQIGRALRSELAAHGATAGVLYPGWVATPIADVAFGKDELATALIKRAFPRPLLTPIKPRRVGLAVADGIEARSPRIQVPRRWIPVAALRGIVNPLSDAALHRDPTMIGLVREVEDRAHRR</sequence>
<accession>A0AAU4K365</accession>
<dbReference type="RefSeq" id="WP_328857796.1">
    <property type="nucleotide sequence ID" value="NZ_CP108021.1"/>
</dbReference>
<dbReference type="EMBL" id="CP108021">
    <property type="protein sequence ID" value="WUM20505.1"/>
    <property type="molecule type" value="Genomic_DNA"/>
</dbReference>
<organism evidence="4 5">
    <name type="scientific">Williamsia herbipolensis</name>
    <dbReference type="NCBI Taxonomy" id="1603258"/>
    <lineage>
        <taxon>Bacteria</taxon>
        <taxon>Bacillati</taxon>
        <taxon>Actinomycetota</taxon>
        <taxon>Actinomycetes</taxon>
        <taxon>Mycobacteriales</taxon>
        <taxon>Nocardiaceae</taxon>
        <taxon>Williamsia</taxon>
    </lineage>
</organism>
<keyword evidence="2" id="KW-0560">Oxidoreductase</keyword>
<protein>
    <submittedName>
        <fullName evidence="4">SDR family NAD(P)-dependent oxidoreductase</fullName>
    </submittedName>
</protein>
<dbReference type="InterPro" id="IPR002347">
    <property type="entry name" value="SDR_fam"/>
</dbReference>
<dbReference type="Proteomes" id="UP001432128">
    <property type="component" value="Chromosome"/>
</dbReference>
<dbReference type="InterPro" id="IPR020904">
    <property type="entry name" value="Sc_DH/Rdtase_CS"/>
</dbReference>
<dbReference type="Gene3D" id="3.40.50.720">
    <property type="entry name" value="NAD(P)-binding Rossmann-like Domain"/>
    <property type="match status" value="1"/>
</dbReference>
<dbReference type="PRINTS" id="PR00080">
    <property type="entry name" value="SDRFAMILY"/>
</dbReference>
<dbReference type="GO" id="GO:0016491">
    <property type="term" value="F:oxidoreductase activity"/>
    <property type="evidence" value="ECO:0007669"/>
    <property type="project" value="UniProtKB-KW"/>
</dbReference>
<proteinExistence type="inferred from homology"/>
<evidence type="ECO:0000256" key="1">
    <source>
        <dbReference type="ARBA" id="ARBA00006484"/>
    </source>
</evidence>
<evidence type="ECO:0000256" key="3">
    <source>
        <dbReference type="RuleBase" id="RU000363"/>
    </source>
</evidence>
<name>A0AAU4K365_9NOCA</name>
<gene>
    <name evidence="4" type="ORF">OG579_01245</name>
</gene>
<dbReference type="SUPFAM" id="SSF51735">
    <property type="entry name" value="NAD(P)-binding Rossmann-fold domains"/>
    <property type="match status" value="1"/>
</dbReference>
<evidence type="ECO:0000313" key="4">
    <source>
        <dbReference type="EMBL" id="WUM20505.1"/>
    </source>
</evidence>
<dbReference type="PANTHER" id="PTHR43180">
    <property type="entry name" value="3-OXOACYL-(ACYL-CARRIER-PROTEIN) REDUCTASE (AFU_ORTHOLOGUE AFUA_6G11210)"/>
    <property type="match status" value="1"/>
</dbReference>
<keyword evidence="5" id="KW-1185">Reference proteome</keyword>
<evidence type="ECO:0000256" key="2">
    <source>
        <dbReference type="ARBA" id="ARBA00023002"/>
    </source>
</evidence>
<dbReference type="PRINTS" id="PR00081">
    <property type="entry name" value="GDHRDH"/>
</dbReference>
<evidence type="ECO:0000313" key="5">
    <source>
        <dbReference type="Proteomes" id="UP001432128"/>
    </source>
</evidence>
<dbReference type="PANTHER" id="PTHR43180:SF66">
    <property type="entry name" value="SHORT-CHAIN DEHYDROGENASE_REDUCTASE FAMILY PROTEIN"/>
    <property type="match status" value="1"/>
</dbReference>
<comment type="similarity">
    <text evidence="1 3">Belongs to the short-chain dehydrogenases/reductases (SDR) family.</text>
</comment>
<dbReference type="InterPro" id="IPR036291">
    <property type="entry name" value="NAD(P)-bd_dom_sf"/>
</dbReference>
<dbReference type="KEGG" id="whr:OG579_01245"/>
<dbReference type="CDD" id="cd05233">
    <property type="entry name" value="SDR_c"/>
    <property type="match status" value="1"/>
</dbReference>
<dbReference type="PROSITE" id="PS00061">
    <property type="entry name" value="ADH_SHORT"/>
    <property type="match status" value="1"/>
</dbReference>
<reference evidence="4 5" key="1">
    <citation type="submission" date="2022-10" db="EMBL/GenBank/DDBJ databases">
        <title>The complete genomes of actinobacterial strains from the NBC collection.</title>
        <authorList>
            <person name="Joergensen T.S."/>
            <person name="Alvarez Arevalo M."/>
            <person name="Sterndorff E.B."/>
            <person name="Faurdal D."/>
            <person name="Vuksanovic O."/>
            <person name="Mourched A.-S."/>
            <person name="Charusanti P."/>
            <person name="Shaw S."/>
            <person name="Blin K."/>
            <person name="Weber T."/>
        </authorList>
    </citation>
    <scope>NUCLEOTIDE SEQUENCE [LARGE SCALE GENOMIC DNA]</scope>
    <source>
        <strain evidence="4 5">NBC_00319</strain>
    </source>
</reference>
<dbReference type="Pfam" id="PF00106">
    <property type="entry name" value="adh_short"/>
    <property type="match status" value="1"/>
</dbReference>